<evidence type="ECO:0000313" key="3">
    <source>
        <dbReference type="Proteomes" id="UP001066276"/>
    </source>
</evidence>
<evidence type="ECO:0000256" key="1">
    <source>
        <dbReference type="SAM" id="MobiDB-lite"/>
    </source>
</evidence>
<keyword evidence="3" id="KW-1185">Reference proteome</keyword>
<accession>A0AAV7LFZ3</accession>
<feature type="region of interest" description="Disordered" evidence="1">
    <location>
        <begin position="1"/>
        <end position="69"/>
    </location>
</feature>
<sequence>MADEQPPLHGRGTAGQMGVRQASLPATQITAPGYRGSAPAPVVQRQMRSRLAPTSSCCSQVQRHSATTS</sequence>
<proteinExistence type="predicted"/>
<gene>
    <name evidence="2" type="ORF">NDU88_002448</name>
</gene>
<evidence type="ECO:0000313" key="2">
    <source>
        <dbReference type="EMBL" id="KAJ1089297.1"/>
    </source>
</evidence>
<feature type="compositionally biased region" description="Polar residues" evidence="1">
    <location>
        <begin position="52"/>
        <end position="69"/>
    </location>
</feature>
<dbReference type="EMBL" id="JANPWB010000015">
    <property type="protein sequence ID" value="KAJ1089297.1"/>
    <property type="molecule type" value="Genomic_DNA"/>
</dbReference>
<dbReference type="Proteomes" id="UP001066276">
    <property type="component" value="Chromosome 11"/>
</dbReference>
<protein>
    <submittedName>
        <fullName evidence="2">Uncharacterized protein</fullName>
    </submittedName>
</protein>
<comment type="caution">
    <text evidence="2">The sequence shown here is derived from an EMBL/GenBank/DDBJ whole genome shotgun (WGS) entry which is preliminary data.</text>
</comment>
<organism evidence="2 3">
    <name type="scientific">Pleurodeles waltl</name>
    <name type="common">Iberian ribbed newt</name>
    <dbReference type="NCBI Taxonomy" id="8319"/>
    <lineage>
        <taxon>Eukaryota</taxon>
        <taxon>Metazoa</taxon>
        <taxon>Chordata</taxon>
        <taxon>Craniata</taxon>
        <taxon>Vertebrata</taxon>
        <taxon>Euteleostomi</taxon>
        <taxon>Amphibia</taxon>
        <taxon>Batrachia</taxon>
        <taxon>Caudata</taxon>
        <taxon>Salamandroidea</taxon>
        <taxon>Salamandridae</taxon>
        <taxon>Pleurodelinae</taxon>
        <taxon>Pleurodeles</taxon>
    </lineage>
</organism>
<name>A0AAV7LFZ3_PLEWA</name>
<reference evidence="2" key="1">
    <citation type="journal article" date="2022" name="bioRxiv">
        <title>Sequencing and chromosome-scale assembly of the giantPleurodeles waltlgenome.</title>
        <authorList>
            <person name="Brown T."/>
            <person name="Elewa A."/>
            <person name="Iarovenko S."/>
            <person name="Subramanian E."/>
            <person name="Araus A.J."/>
            <person name="Petzold A."/>
            <person name="Susuki M."/>
            <person name="Suzuki K.-i.T."/>
            <person name="Hayashi T."/>
            <person name="Toyoda A."/>
            <person name="Oliveira C."/>
            <person name="Osipova E."/>
            <person name="Leigh N.D."/>
            <person name="Simon A."/>
            <person name="Yun M.H."/>
        </authorList>
    </citation>
    <scope>NUCLEOTIDE SEQUENCE</scope>
    <source>
        <strain evidence="2">20211129_DDA</strain>
        <tissue evidence="2">Liver</tissue>
    </source>
</reference>
<dbReference type="AlphaFoldDB" id="A0AAV7LFZ3"/>